<accession>A0A7S2Z6J2</accession>
<name>A0A7S2Z6J2_9CHLO</name>
<dbReference type="AlphaFoldDB" id="A0A7S2Z6J2"/>
<dbReference type="EMBL" id="HBHU01009720">
    <property type="protein sequence ID" value="CAE0023248.1"/>
    <property type="molecule type" value="Transcribed_RNA"/>
</dbReference>
<gene>
    <name evidence="1" type="ORF">CLAU1311_LOCUS6353</name>
</gene>
<protein>
    <submittedName>
        <fullName evidence="1">Uncharacterized protein</fullName>
    </submittedName>
</protein>
<organism evidence="1">
    <name type="scientific">Chloropicon laureae</name>
    <dbReference type="NCBI Taxonomy" id="464258"/>
    <lineage>
        <taxon>Eukaryota</taxon>
        <taxon>Viridiplantae</taxon>
        <taxon>Chlorophyta</taxon>
        <taxon>Chloropicophyceae</taxon>
        <taxon>Chloropicales</taxon>
        <taxon>Chloropicaceae</taxon>
        <taxon>Chloropicon</taxon>
    </lineage>
</organism>
<proteinExistence type="predicted"/>
<reference evidence="1" key="1">
    <citation type="submission" date="2021-01" db="EMBL/GenBank/DDBJ databases">
        <authorList>
            <person name="Corre E."/>
            <person name="Pelletier E."/>
            <person name="Niang G."/>
            <person name="Scheremetjew M."/>
            <person name="Finn R."/>
            <person name="Kale V."/>
            <person name="Holt S."/>
            <person name="Cochrane G."/>
            <person name="Meng A."/>
            <person name="Brown T."/>
            <person name="Cohen L."/>
        </authorList>
    </citation>
    <scope>NUCLEOTIDE SEQUENCE</scope>
    <source>
        <strain evidence="1">RCC856</strain>
    </source>
</reference>
<evidence type="ECO:0000313" key="1">
    <source>
        <dbReference type="EMBL" id="CAE0023248.1"/>
    </source>
</evidence>
<sequence length="266" mass="28330">MLSSCMLQQGPGAAVLGGLRSLSALAAPAVKKQAGSLPLEGYFRLEVHLDEEGEAAPVVVGKRGDTAPSSSSSSFSSARREAPLAAAAIRAPRAFAQDTDAPATRREKVVFDFGARITCHMKRAETLAPATSPASASSRDPFEGIPFRGLAEYLGAGYMDAVEESKKVKKKGAGGKAGSVAADEEEVAQQMGAITSLFPVTSYVAKNLRSTFVVDSDKSKRRTRLSWYNPNDGMVPANWFKDGLIADMHWYRPFTKGNGWAAKANQ</sequence>